<evidence type="ECO:0000313" key="3">
    <source>
        <dbReference type="Proteomes" id="UP000237968"/>
    </source>
</evidence>
<evidence type="ECO:0000259" key="1">
    <source>
        <dbReference type="Pfam" id="PF21882"/>
    </source>
</evidence>
<gene>
    <name evidence="2" type="ORF">ENSA5_09070</name>
</gene>
<organism evidence="2 3">
    <name type="scientific">Enhygromyxa salina</name>
    <dbReference type="NCBI Taxonomy" id="215803"/>
    <lineage>
        <taxon>Bacteria</taxon>
        <taxon>Pseudomonadati</taxon>
        <taxon>Myxococcota</taxon>
        <taxon>Polyangia</taxon>
        <taxon>Nannocystales</taxon>
        <taxon>Nannocystaceae</taxon>
        <taxon>Enhygromyxa</taxon>
    </lineage>
</organism>
<feature type="domain" description="Putative tail fiber protein gp53-like C-terminal" evidence="1">
    <location>
        <begin position="213"/>
        <end position="286"/>
    </location>
</feature>
<accession>A0A2S9YGM3</accession>
<evidence type="ECO:0000313" key="2">
    <source>
        <dbReference type="EMBL" id="PRQ04258.1"/>
    </source>
</evidence>
<dbReference type="AlphaFoldDB" id="A0A2S9YGM3"/>
<feature type="domain" description="Putative tail fiber protein gp53-like C-terminal" evidence="1">
    <location>
        <begin position="28"/>
        <end position="102"/>
    </location>
</feature>
<dbReference type="Gene3D" id="2.60.40.3940">
    <property type="match status" value="1"/>
</dbReference>
<keyword evidence="3" id="KW-1185">Reference proteome</keyword>
<dbReference type="Pfam" id="PF21882">
    <property type="entry name" value="Gp53-like_C"/>
    <property type="match status" value="2"/>
</dbReference>
<dbReference type="EMBL" id="PVNK01000047">
    <property type="protein sequence ID" value="PRQ04258.1"/>
    <property type="molecule type" value="Genomic_DNA"/>
</dbReference>
<sequence length="286" mass="30768">MTSTRFTFTLGSGGLHYNGFRSSAIVGDLMLQWGQDDSTSDGDQSFAYHRSFASRCYAMLTTCSRSNVRSAMPVTARGVSSFTLNRDGAIDGHYPFYWLAIGDAPGSASTDPRRASFGDHELQWGDAVSTSDGDQDFSIPAAVGGGPSAALVTVTEANVRSALSITSFDGPGRELTLNRHNDVNGSIDFNYVIAGARAGNQSTGVISLGDVQLQWGQAISSSDHEELFSFPQPFRDMDFAVFTTLAVGNHKQMLSVTRPVNSRSFIVDRDGSIDGARAFYWLAIGR</sequence>
<proteinExistence type="predicted"/>
<dbReference type="InterPro" id="IPR054075">
    <property type="entry name" value="Gp53-like_C"/>
</dbReference>
<dbReference type="OrthoDB" id="9821254at2"/>
<dbReference type="RefSeq" id="WP_106390342.1">
    <property type="nucleotide sequence ID" value="NZ_PVNK01000047.1"/>
</dbReference>
<protein>
    <recommendedName>
        <fullName evidence="1">Putative tail fiber protein gp53-like C-terminal domain-containing protein</fullName>
    </recommendedName>
</protein>
<name>A0A2S9YGM3_9BACT</name>
<dbReference type="Proteomes" id="UP000237968">
    <property type="component" value="Unassembled WGS sequence"/>
</dbReference>
<reference evidence="2 3" key="1">
    <citation type="submission" date="2018-03" db="EMBL/GenBank/DDBJ databases">
        <title>Draft Genome Sequences of the Obligatory Marine Myxobacteria Enhygromyxa salina SWB005.</title>
        <authorList>
            <person name="Poehlein A."/>
            <person name="Moghaddam J.A."/>
            <person name="Harms H."/>
            <person name="Alanjari M."/>
            <person name="Koenig G.M."/>
            <person name="Daniel R."/>
            <person name="Schaeberle T.F."/>
        </authorList>
    </citation>
    <scope>NUCLEOTIDE SEQUENCE [LARGE SCALE GENOMIC DNA]</scope>
    <source>
        <strain evidence="2 3">SWB005</strain>
    </source>
</reference>
<comment type="caution">
    <text evidence="2">The sequence shown here is derived from an EMBL/GenBank/DDBJ whole genome shotgun (WGS) entry which is preliminary data.</text>
</comment>